<dbReference type="InterPro" id="IPR036388">
    <property type="entry name" value="WH-like_DNA-bd_sf"/>
</dbReference>
<reference evidence="8" key="1">
    <citation type="submission" date="2021-03" db="EMBL/GenBank/DDBJ databases">
        <authorList>
            <person name="Kanchanasin P."/>
            <person name="Saeng-In P."/>
            <person name="Phongsopitanun W."/>
            <person name="Yuki M."/>
            <person name="Kudo T."/>
            <person name="Ohkuma M."/>
            <person name="Tanasupawat S."/>
        </authorList>
    </citation>
    <scope>NUCLEOTIDE SEQUENCE</scope>
    <source>
        <strain evidence="8">GKU 128</strain>
    </source>
</reference>
<evidence type="ECO:0000256" key="5">
    <source>
        <dbReference type="SAM" id="MobiDB-lite"/>
    </source>
</evidence>
<comment type="similarity">
    <text evidence="1">Belongs to the sigma-70 factor family. ECF subfamily.</text>
</comment>
<dbReference type="AlphaFoldDB" id="A0A939T5Y8"/>
<keyword evidence="9" id="KW-1185">Reference proteome</keyword>
<dbReference type="InterPro" id="IPR013325">
    <property type="entry name" value="RNA_pol_sigma_r2"/>
</dbReference>
<comment type="caution">
    <text evidence="8">The sequence shown here is derived from an EMBL/GenBank/DDBJ whole genome shotgun (WGS) entry which is preliminary data.</text>
</comment>
<evidence type="ECO:0000256" key="4">
    <source>
        <dbReference type="ARBA" id="ARBA00023163"/>
    </source>
</evidence>
<evidence type="ECO:0000313" key="9">
    <source>
        <dbReference type="Proteomes" id="UP000669179"/>
    </source>
</evidence>
<feature type="domain" description="RNA polymerase sigma factor 70 region 4 type 2" evidence="7">
    <location>
        <begin position="106"/>
        <end position="157"/>
    </location>
</feature>
<keyword evidence="2" id="KW-0805">Transcription regulation</keyword>
<dbReference type="InterPro" id="IPR013249">
    <property type="entry name" value="RNA_pol_sigma70_r4_t2"/>
</dbReference>
<dbReference type="SUPFAM" id="SSF88659">
    <property type="entry name" value="Sigma3 and sigma4 domains of RNA polymerase sigma factors"/>
    <property type="match status" value="1"/>
</dbReference>
<dbReference type="Pfam" id="PF08281">
    <property type="entry name" value="Sigma70_r4_2"/>
    <property type="match status" value="1"/>
</dbReference>
<dbReference type="GO" id="GO:0006352">
    <property type="term" value="P:DNA-templated transcription initiation"/>
    <property type="evidence" value="ECO:0007669"/>
    <property type="project" value="InterPro"/>
</dbReference>
<dbReference type="Pfam" id="PF04542">
    <property type="entry name" value="Sigma70_r2"/>
    <property type="match status" value="1"/>
</dbReference>
<dbReference type="Proteomes" id="UP000669179">
    <property type="component" value="Unassembled WGS sequence"/>
</dbReference>
<organism evidence="8 9">
    <name type="scientific">Actinomadura barringtoniae</name>
    <dbReference type="NCBI Taxonomy" id="1427535"/>
    <lineage>
        <taxon>Bacteria</taxon>
        <taxon>Bacillati</taxon>
        <taxon>Actinomycetota</taxon>
        <taxon>Actinomycetes</taxon>
        <taxon>Streptosporangiales</taxon>
        <taxon>Thermomonosporaceae</taxon>
        <taxon>Actinomadura</taxon>
    </lineage>
</organism>
<dbReference type="GO" id="GO:0003677">
    <property type="term" value="F:DNA binding"/>
    <property type="evidence" value="ECO:0007669"/>
    <property type="project" value="InterPro"/>
</dbReference>
<evidence type="ECO:0000256" key="1">
    <source>
        <dbReference type="ARBA" id="ARBA00010641"/>
    </source>
</evidence>
<evidence type="ECO:0000313" key="8">
    <source>
        <dbReference type="EMBL" id="MBO2451223.1"/>
    </source>
</evidence>
<dbReference type="CDD" id="cd06171">
    <property type="entry name" value="Sigma70_r4"/>
    <property type="match status" value="1"/>
</dbReference>
<evidence type="ECO:0000259" key="6">
    <source>
        <dbReference type="Pfam" id="PF04542"/>
    </source>
</evidence>
<dbReference type="InterPro" id="IPR014284">
    <property type="entry name" value="RNA_pol_sigma-70_dom"/>
</dbReference>
<dbReference type="RefSeq" id="WP_208259109.1">
    <property type="nucleotide sequence ID" value="NZ_JAGEOJ010000012.1"/>
</dbReference>
<dbReference type="InterPro" id="IPR007627">
    <property type="entry name" value="RNA_pol_sigma70_r2"/>
</dbReference>
<dbReference type="Gene3D" id="1.10.1740.10">
    <property type="match status" value="1"/>
</dbReference>
<accession>A0A939T5Y8</accession>
<gene>
    <name evidence="8" type="ORF">J4573_29305</name>
</gene>
<dbReference type="InterPro" id="IPR013324">
    <property type="entry name" value="RNA_pol_sigma_r3/r4-like"/>
</dbReference>
<dbReference type="InterPro" id="IPR039425">
    <property type="entry name" value="RNA_pol_sigma-70-like"/>
</dbReference>
<sequence length="180" mass="20044">MGDDHDRFSELYAACYPDVLRFAARRTDADQARDVAAETFLIAWRRFADVPGEAERLPWLYGVARNVPANQLRGERRRERLGAQIRSARRETPAPDHAGGVAASLDVRAALDRLSDRDREVLQLVAWEGLDVAAAAMVVGCSPRTLAVRLHRARKRLEKALADEGPGIRPQSFEMRGAQS</sequence>
<dbReference type="Gene3D" id="1.10.10.10">
    <property type="entry name" value="Winged helix-like DNA-binding domain superfamily/Winged helix DNA-binding domain"/>
    <property type="match status" value="1"/>
</dbReference>
<evidence type="ECO:0000256" key="2">
    <source>
        <dbReference type="ARBA" id="ARBA00023015"/>
    </source>
</evidence>
<evidence type="ECO:0000256" key="3">
    <source>
        <dbReference type="ARBA" id="ARBA00023082"/>
    </source>
</evidence>
<protein>
    <submittedName>
        <fullName evidence="8">Sigma-70 family RNA polymerase sigma factor</fullName>
    </submittedName>
</protein>
<feature type="region of interest" description="Disordered" evidence="5">
    <location>
        <begin position="161"/>
        <end position="180"/>
    </location>
</feature>
<dbReference type="EMBL" id="JAGEOJ010000012">
    <property type="protein sequence ID" value="MBO2451223.1"/>
    <property type="molecule type" value="Genomic_DNA"/>
</dbReference>
<evidence type="ECO:0000259" key="7">
    <source>
        <dbReference type="Pfam" id="PF08281"/>
    </source>
</evidence>
<feature type="domain" description="RNA polymerase sigma-70 region 2" evidence="6">
    <location>
        <begin position="11"/>
        <end position="78"/>
    </location>
</feature>
<dbReference type="NCBIfam" id="TIGR02937">
    <property type="entry name" value="sigma70-ECF"/>
    <property type="match status" value="1"/>
</dbReference>
<dbReference type="PANTHER" id="PTHR43133">
    <property type="entry name" value="RNA POLYMERASE ECF-TYPE SIGMA FACTO"/>
    <property type="match status" value="1"/>
</dbReference>
<dbReference type="PANTHER" id="PTHR43133:SF25">
    <property type="entry name" value="RNA POLYMERASE SIGMA FACTOR RFAY-RELATED"/>
    <property type="match status" value="1"/>
</dbReference>
<keyword evidence="3" id="KW-0731">Sigma factor</keyword>
<dbReference type="SUPFAM" id="SSF88946">
    <property type="entry name" value="Sigma2 domain of RNA polymerase sigma factors"/>
    <property type="match status" value="1"/>
</dbReference>
<proteinExistence type="inferred from homology"/>
<keyword evidence="4" id="KW-0804">Transcription</keyword>
<dbReference type="GO" id="GO:0016987">
    <property type="term" value="F:sigma factor activity"/>
    <property type="evidence" value="ECO:0007669"/>
    <property type="project" value="UniProtKB-KW"/>
</dbReference>
<name>A0A939T5Y8_9ACTN</name>